<evidence type="ECO:0000313" key="5">
    <source>
        <dbReference type="Proteomes" id="UP000001661"/>
    </source>
</evidence>
<dbReference type="OrthoDB" id="9770424at2"/>
<dbReference type="Gene3D" id="6.10.20.100">
    <property type="match status" value="1"/>
</dbReference>
<dbReference type="Gene3D" id="3.40.50.11750">
    <property type="entry name" value="HypD, alpha/beta domain 1"/>
    <property type="match status" value="2"/>
</dbReference>
<comment type="similarity">
    <text evidence="1">Belongs to the HypD family.</text>
</comment>
<organism evidence="4 5">
    <name type="scientific">Acetohalobium arabaticum (strain ATCC 49924 / DSM 5501 / Z-7288)</name>
    <dbReference type="NCBI Taxonomy" id="574087"/>
    <lineage>
        <taxon>Bacteria</taxon>
        <taxon>Bacillati</taxon>
        <taxon>Bacillota</taxon>
        <taxon>Clostridia</taxon>
        <taxon>Halanaerobiales</taxon>
        <taxon>Halobacteroidaceae</taxon>
        <taxon>Acetohalobium</taxon>
    </lineage>
</organism>
<gene>
    <name evidence="4" type="ordered locus">Acear_0665</name>
</gene>
<keyword evidence="5" id="KW-1185">Reference proteome</keyword>
<proteinExistence type="inferred from homology"/>
<dbReference type="GO" id="GO:0005506">
    <property type="term" value="F:iron ion binding"/>
    <property type="evidence" value="ECO:0007669"/>
    <property type="project" value="TreeGrafter"/>
</dbReference>
<dbReference type="PANTHER" id="PTHR30149">
    <property type="entry name" value="HYDROGENASE PROTEIN ASSEMBLY PROTEIN HYPD"/>
    <property type="match status" value="1"/>
</dbReference>
<accession>D9QVE6</accession>
<dbReference type="GO" id="GO:0070025">
    <property type="term" value="F:carbon monoxide binding"/>
    <property type="evidence" value="ECO:0007669"/>
    <property type="project" value="TreeGrafter"/>
</dbReference>
<dbReference type="RefSeq" id="WP_013277651.1">
    <property type="nucleotide sequence ID" value="NC_014378.1"/>
</dbReference>
<reference evidence="4 5" key="1">
    <citation type="journal article" date="2010" name="Stand. Genomic Sci.">
        <title>Complete genome sequence of Acetohalobium arabaticum type strain (Z-7288).</title>
        <authorList>
            <person name="Sikorski J."/>
            <person name="Lapidus A."/>
            <person name="Chertkov O."/>
            <person name="Lucas S."/>
            <person name="Copeland A."/>
            <person name="Glavina Del Rio T."/>
            <person name="Nolan M."/>
            <person name="Tice H."/>
            <person name="Cheng J.F."/>
            <person name="Han C."/>
            <person name="Brambilla E."/>
            <person name="Pitluck S."/>
            <person name="Liolios K."/>
            <person name="Ivanova N."/>
            <person name="Mavromatis K."/>
            <person name="Mikhailova N."/>
            <person name="Pati A."/>
            <person name="Bruce D."/>
            <person name="Detter C."/>
            <person name="Tapia R."/>
            <person name="Goodwin L."/>
            <person name="Chen A."/>
            <person name="Palaniappan K."/>
            <person name="Land M."/>
            <person name="Hauser L."/>
            <person name="Chang Y.J."/>
            <person name="Jeffries C.D."/>
            <person name="Rohde M."/>
            <person name="Goker M."/>
            <person name="Spring S."/>
            <person name="Woyke T."/>
            <person name="Bristow J."/>
            <person name="Eisen J.A."/>
            <person name="Markowitz V."/>
            <person name="Hugenholtz P."/>
            <person name="Kyrpides N.C."/>
            <person name="Klenk H.P."/>
        </authorList>
    </citation>
    <scope>NUCLEOTIDE SEQUENCE [LARGE SCALE GENOMIC DNA]</scope>
    <source>
        <strain evidence="5">ATCC 49924 / DSM 5501 / Z-7288</strain>
    </source>
</reference>
<dbReference type="InterPro" id="IPR042244">
    <property type="entry name" value="HypD_2_sf"/>
</dbReference>
<sequence>MEYIDKFRDPELVRGLLKRITAKVDSRVRIMEVCGTHTRAILKSGIKNLLSDNIELISGPGCPICVTSSGYIDAAVKLASKEEVIVATFGDMMRVPGNEISLHQAKASGCDIRVVYSPLDTVELAQQNPDSEVVFLALGFETTAPTIALNINQAAKLELQNYSILSSLKTMPGVMEKLAASDELNLDGFICPGHVSTIIGAEPFEFLAYQYNLPAVIAGFEPGDILLGLYQLLEMEAAGISRLKNQYSRVVKYRGNRQAIDRIYNIFTRTDAFWRGMGSIEDSGLRLKDEYRQFSARDKFGIQISNRKKPEGCICGEILRGIKKPVDCELFADSCTPESPIGPCMVSSEGACAAYYQYQ</sequence>
<evidence type="ECO:0000256" key="3">
    <source>
        <dbReference type="ARBA" id="ARBA00023004"/>
    </source>
</evidence>
<dbReference type="STRING" id="574087.Acear_0665"/>
<dbReference type="Pfam" id="PF01924">
    <property type="entry name" value="HypD"/>
    <property type="match status" value="1"/>
</dbReference>
<dbReference type="GO" id="GO:0051539">
    <property type="term" value="F:4 iron, 4 sulfur cluster binding"/>
    <property type="evidence" value="ECO:0007669"/>
    <property type="project" value="TreeGrafter"/>
</dbReference>
<dbReference type="PANTHER" id="PTHR30149:SF0">
    <property type="entry name" value="HYDROGENASE MATURATION FACTOR HYPD"/>
    <property type="match status" value="1"/>
</dbReference>
<dbReference type="eggNOG" id="COG0409">
    <property type="taxonomic scope" value="Bacteria"/>
</dbReference>
<dbReference type="KEGG" id="aar:Acear_0665"/>
<dbReference type="InterPro" id="IPR002780">
    <property type="entry name" value="Hyd_form_HypD"/>
</dbReference>
<keyword evidence="3" id="KW-0408">Iron</keyword>
<dbReference type="InterPro" id="IPR042243">
    <property type="entry name" value="HypD_1"/>
</dbReference>
<dbReference type="GO" id="GO:0051604">
    <property type="term" value="P:protein maturation"/>
    <property type="evidence" value="ECO:0007669"/>
    <property type="project" value="TreeGrafter"/>
</dbReference>
<evidence type="ECO:0000313" key="4">
    <source>
        <dbReference type="EMBL" id="ADL12205.1"/>
    </source>
</evidence>
<keyword evidence="2" id="KW-0479">Metal-binding</keyword>
<evidence type="ECO:0000256" key="1">
    <source>
        <dbReference type="ARBA" id="ARBA00007888"/>
    </source>
</evidence>
<evidence type="ECO:0000256" key="2">
    <source>
        <dbReference type="ARBA" id="ARBA00022723"/>
    </source>
</evidence>
<name>D9QVE6_ACEAZ</name>
<protein>
    <submittedName>
        <fullName evidence="4">Hydrogenase expression/formation protein HypD</fullName>
    </submittedName>
</protein>
<dbReference type="EMBL" id="CP002105">
    <property type="protein sequence ID" value="ADL12205.1"/>
    <property type="molecule type" value="Genomic_DNA"/>
</dbReference>
<dbReference type="PIRSF" id="PIRSF005622">
    <property type="entry name" value="Hydrgn_mat_hypD"/>
    <property type="match status" value="1"/>
</dbReference>
<dbReference type="AlphaFoldDB" id="D9QVE6"/>
<dbReference type="Proteomes" id="UP000001661">
    <property type="component" value="Chromosome"/>
</dbReference>
<dbReference type="NCBIfam" id="TIGR00075">
    <property type="entry name" value="hypD"/>
    <property type="match status" value="1"/>
</dbReference>
<dbReference type="HOGENOM" id="CLU_048562_1_0_9"/>